<evidence type="ECO:0000313" key="2">
    <source>
        <dbReference type="EMBL" id="MCU9613504.1"/>
    </source>
</evidence>
<dbReference type="RefSeq" id="WP_263072743.1">
    <property type="nucleotide sequence ID" value="NZ_JAOUSF010000003.1"/>
</dbReference>
<name>A0AAE3IU70_9BACI</name>
<comment type="caution">
    <text evidence="2">The sequence shown here is derived from an EMBL/GenBank/DDBJ whole genome shotgun (WGS) entry which is preliminary data.</text>
</comment>
<gene>
    <name evidence="2" type="ORF">OEV98_08030</name>
</gene>
<dbReference type="Proteomes" id="UP001209318">
    <property type="component" value="Unassembled WGS sequence"/>
</dbReference>
<evidence type="ECO:0000256" key="1">
    <source>
        <dbReference type="SAM" id="MobiDB-lite"/>
    </source>
</evidence>
<accession>A0AAE3IU70</accession>
<evidence type="ECO:0000313" key="3">
    <source>
        <dbReference type="Proteomes" id="UP001209318"/>
    </source>
</evidence>
<proteinExistence type="predicted"/>
<keyword evidence="3" id="KW-1185">Reference proteome</keyword>
<dbReference type="EMBL" id="JAOUSF010000003">
    <property type="protein sequence ID" value="MCU9613504.1"/>
    <property type="molecule type" value="Genomic_DNA"/>
</dbReference>
<reference evidence="2" key="1">
    <citation type="submission" date="2022-10" db="EMBL/GenBank/DDBJ databases">
        <title>Description of Fervidibacillus gen. nov. in the family Fervidibacillaceae fam. nov. with two species, Fervidibacillus albus sp. nov., and Fervidibacillus halotolerans sp. nov., isolated from tidal flat sediments.</title>
        <authorList>
            <person name="Kwon K.K."/>
            <person name="Yang S.-H."/>
        </authorList>
    </citation>
    <scope>NUCLEOTIDE SEQUENCE</scope>
    <source>
        <strain evidence="2">JCM 19140</strain>
    </source>
</reference>
<feature type="region of interest" description="Disordered" evidence="1">
    <location>
        <begin position="1"/>
        <end position="26"/>
    </location>
</feature>
<organism evidence="2 3">
    <name type="scientific">Perspicuibacillus lycopersici</name>
    <dbReference type="NCBI Taxonomy" id="1325689"/>
    <lineage>
        <taxon>Bacteria</taxon>
        <taxon>Bacillati</taxon>
        <taxon>Bacillota</taxon>
        <taxon>Bacilli</taxon>
        <taxon>Bacillales</taxon>
        <taxon>Bacillaceae</taxon>
        <taxon>Perspicuibacillus</taxon>
    </lineage>
</organism>
<protein>
    <submittedName>
        <fullName evidence="2">Uncharacterized protein</fullName>
    </submittedName>
</protein>
<dbReference type="AlphaFoldDB" id="A0AAE3IU70"/>
<sequence length="58" mass="6622">MGNQRKGSGIENDMDSNLPFHHKGREHRTVQLNVQERAATRMNEIDVDNPANVLHVED</sequence>